<reference evidence="1 2" key="1">
    <citation type="journal article" date="2018" name="Sci. Rep.">
        <title>Genomic signatures of local adaptation to the degree of environmental predictability in rotifers.</title>
        <authorList>
            <person name="Franch-Gras L."/>
            <person name="Hahn C."/>
            <person name="Garcia-Roger E.M."/>
            <person name="Carmona M.J."/>
            <person name="Serra M."/>
            <person name="Gomez A."/>
        </authorList>
    </citation>
    <scope>NUCLEOTIDE SEQUENCE [LARGE SCALE GENOMIC DNA]</scope>
    <source>
        <strain evidence="1">HYR1</strain>
    </source>
</reference>
<accession>A0A3M7T353</accession>
<dbReference type="EMBL" id="REGN01000366">
    <property type="protein sequence ID" value="RNA42456.1"/>
    <property type="molecule type" value="Genomic_DNA"/>
</dbReference>
<sequence length="79" mass="9287">MIEDIIRDEIKFICQLVLRASNSGTSKSFIVDNTHFSSLSELDRVTLKLKCIRNQRSRVEFFSVPLYYAFNNNKKKIKK</sequence>
<dbReference type="Proteomes" id="UP000276133">
    <property type="component" value="Unassembled WGS sequence"/>
</dbReference>
<protein>
    <submittedName>
        <fullName evidence="1">Uncharacterized protein</fullName>
    </submittedName>
</protein>
<keyword evidence="2" id="KW-1185">Reference proteome</keyword>
<dbReference type="AlphaFoldDB" id="A0A3M7T353"/>
<comment type="caution">
    <text evidence="1">The sequence shown here is derived from an EMBL/GenBank/DDBJ whole genome shotgun (WGS) entry which is preliminary data.</text>
</comment>
<evidence type="ECO:0000313" key="1">
    <source>
        <dbReference type="EMBL" id="RNA42456.1"/>
    </source>
</evidence>
<proteinExistence type="predicted"/>
<evidence type="ECO:0000313" key="2">
    <source>
        <dbReference type="Proteomes" id="UP000276133"/>
    </source>
</evidence>
<organism evidence="1 2">
    <name type="scientific">Brachionus plicatilis</name>
    <name type="common">Marine rotifer</name>
    <name type="synonym">Brachionus muelleri</name>
    <dbReference type="NCBI Taxonomy" id="10195"/>
    <lineage>
        <taxon>Eukaryota</taxon>
        <taxon>Metazoa</taxon>
        <taxon>Spiralia</taxon>
        <taxon>Gnathifera</taxon>
        <taxon>Rotifera</taxon>
        <taxon>Eurotatoria</taxon>
        <taxon>Monogononta</taxon>
        <taxon>Pseudotrocha</taxon>
        <taxon>Ploima</taxon>
        <taxon>Brachionidae</taxon>
        <taxon>Brachionus</taxon>
    </lineage>
</organism>
<gene>
    <name evidence="1" type="ORF">BpHYR1_052330</name>
</gene>
<name>A0A3M7T353_BRAPC</name>